<feature type="compositionally biased region" description="Polar residues" evidence="1">
    <location>
        <begin position="1"/>
        <end position="18"/>
    </location>
</feature>
<accession>A0A9Q3L0D1</accession>
<feature type="compositionally biased region" description="Polar residues" evidence="1">
    <location>
        <begin position="152"/>
        <end position="163"/>
    </location>
</feature>
<dbReference type="EMBL" id="AVOT02137817">
    <property type="protein sequence ID" value="MBW0590307.1"/>
    <property type="molecule type" value="Genomic_DNA"/>
</dbReference>
<dbReference type="Proteomes" id="UP000765509">
    <property type="component" value="Unassembled WGS sequence"/>
</dbReference>
<evidence type="ECO:0000313" key="3">
    <source>
        <dbReference type="Proteomes" id="UP000765509"/>
    </source>
</evidence>
<name>A0A9Q3L0D1_9BASI</name>
<sequence>MPSTRSGASYNPSSSSQKGNRRDYGRSQPGTEGKGSVDDFQTTKIGHSDTDNTILPSQRADTTTRSLSGHIQSQPQSIQQCPSVQGVPDPCRSVEKLHEFVPDCEKIPGPSQYLKIAQWMEKKNLMLLTLELRKNNPPPPKQVPKTAPVARSRNSNGKKQPQAPNKGKGKALATKPYSQGYRIPKIQQDAMENVFQMARTMMELQNIEEDRLKYQK</sequence>
<protein>
    <submittedName>
        <fullName evidence="2">Uncharacterized protein</fullName>
    </submittedName>
</protein>
<evidence type="ECO:0000256" key="1">
    <source>
        <dbReference type="SAM" id="MobiDB-lite"/>
    </source>
</evidence>
<reference evidence="2" key="1">
    <citation type="submission" date="2021-03" db="EMBL/GenBank/DDBJ databases">
        <title>Draft genome sequence of rust myrtle Austropuccinia psidii MF-1, a brazilian biotype.</title>
        <authorList>
            <person name="Quecine M.C."/>
            <person name="Pachon D.M.R."/>
            <person name="Bonatelli M.L."/>
            <person name="Correr F.H."/>
            <person name="Franceschini L.M."/>
            <person name="Leite T.F."/>
            <person name="Margarido G.R.A."/>
            <person name="Almeida C.A."/>
            <person name="Ferrarezi J.A."/>
            <person name="Labate C.A."/>
        </authorList>
    </citation>
    <scope>NUCLEOTIDE SEQUENCE</scope>
    <source>
        <strain evidence="2">MF-1</strain>
    </source>
</reference>
<dbReference type="AlphaFoldDB" id="A0A9Q3L0D1"/>
<feature type="region of interest" description="Disordered" evidence="1">
    <location>
        <begin position="1"/>
        <end position="89"/>
    </location>
</feature>
<feature type="compositionally biased region" description="Low complexity" evidence="1">
    <location>
        <begin position="71"/>
        <end position="85"/>
    </location>
</feature>
<keyword evidence="3" id="KW-1185">Reference proteome</keyword>
<feature type="compositionally biased region" description="Polar residues" evidence="1">
    <location>
        <begin position="39"/>
        <end position="70"/>
    </location>
</feature>
<proteinExistence type="predicted"/>
<feature type="region of interest" description="Disordered" evidence="1">
    <location>
        <begin position="132"/>
        <end position="180"/>
    </location>
</feature>
<evidence type="ECO:0000313" key="2">
    <source>
        <dbReference type="EMBL" id="MBW0590307.1"/>
    </source>
</evidence>
<comment type="caution">
    <text evidence="2">The sequence shown here is derived from an EMBL/GenBank/DDBJ whole genome shotgun (WGS) entry which is preliminary data.</text>
</comment>
<organism evidence="2 3">
    <name type="scientific">Austropuccinia psidii MF-1</name>
    <dbReference type="NCBI Taxonomy" id="1389203"/>
    <lineage>
        <taxon>Eukaryota</taxon>
        <taxon>Fungi</taxon>
        <taxon>Dikarya</taxon>
        <taxon>Basidiomycota</taxon>
        <taxon>Pucciniomycotina</taxon>
        <taxon>Pucciniomycetes</taxon>
        <taxon>Pucciniales</taxon>
        <taxon>Sphaerophragmiaceae</taxon>
        <taxon>Austropuccinia</taxon>
    </lineage>
</organism>
<gene>
    <name evidence="2" type="ORF">O181_130022</name>
</gene>